<gene>
    <name evidence="1" type="ORF">HPB50_002242</name>
</gene>
<name>A0ACB7TBH2_HYAAI</name>
<reference evidence="1" key="1">
    <citation type="submission" date="2020-05" db="EMBL/GenBank/DDBJ databases">
        <title>Large-scale comparative analyses of tick genomes elucidate their genetic diversity and vector capacities.</title>
        <authorList>
            <person name="Jia N."/>
            <person name="Wang J."/>
            <person name="Shi W."/>
            <person name="Du L."/>
            <person name="Sun Y."/>
            <person name="Zhan W."/>
            <person name="Jiang J."/>
            <person name="Wang Q."/>
            <person name="Zhang B."/>
            <person name="Ji P."/>
            <person name="Sakyi L.B."/>
            <person name="Cui X."/>
            <person name="Yuan T."/>
            <person name="Jiang B."/>
            <person name="Yang W."/>
            <person name="Lam T.T.-Y."/>
            <person name="Chang Q."/>
            <person name="Ding S."/>
            <person name="Wang X."/>
            <person name="Zhu J."/>
            <person name="Ruan X."/>
            <person name="Zhao L."/>
            <person name="Wei J."/>
            <person name="Que T."/>
            <person name="Du C."/>
            <person name="Cheng J."/>
            <person name="Dai P."/>
            <person name="Han X."/>
            <person name="Huang E."/>
            <person name="Gao Y."/>
            <person name="Liu J."/>
            <person name="Shao H."/>
            <person name="Ye R."/>
            <person name="Li L."/>
            <person name="Wei W."/>
            <person name="Wang X."/>
            <person name="Wang C."/>
            <person name="Yang T."/>
            <person name="Huo Q."/>
            <person name="Li W."/>
            <person name="Guo W."/>
            <person name="Chen H."/>
            <person name="Zhou L."/>
            <person name="Ni X."/>
            <person name="Tian J."/>
            <person name="Zhou Y."/>
            <person name="Sheng Y."/>
            <person name="Liu T."/>
            <person name="Pan Y."/>
            <person name="Xia L."/>
            <person name="Li J."/>
            <person name="Zhao F."/>
            <person name="Cao W."/>
        </authorList>
    </citation>
    <scope>NUCLEOTIDE SEQUENCE</scope>
    <source>
        <strain evidence="1">Hyas-2018</strain>
    </source>
</reference>
<dbReference type="Proteomes" id="UP000821845">
    <property type="component" value="Chromosome 1"/>
</dbReference>
<evidence type="ECO:0000313" key="2">
    <source>
        <dbReference type="Proteomes" id="UP000821845"/>
    </source>
</evidence>
<comment type="caution">
    <text evidence="1">The sequence shown here is derived from an EMBL/GenBank/DDBJ whole genome shotgun (WGS) entry which is preliminary data.</text>
</comment>
<keyword evidence="2" id="KW-1185">Reference proteome</keyword>
<sequence length="103" mass="11181">MIHEHDGLPQYDETSGRRIPPHATLKWAADTSKTRTWGCAGAVPGATCRQFLMSALPISIRNQRRREILQASTIDDAAIAASRISGGDVPVLFHGHINGDHLA</sequence>
<organism evidence="1 2">
    <name type="scientific">Hyalomma asiaticum</name>
    <name type="common">Tick</name>
    <dbReference type="NCBI Taxonomy" id="266040"/>
    <lineage>
        <taxon>Eukaryota</taxon>
        <taxon>Metazoa</taxon>
        <taxon>Ecdysozoa</taxon>
        <taxon>Arthropoda</taxon>
        <taxon>Chelicerata</taxon>
        <taxon>Arachnida</taxon>
        <taxon>Acari</taxon>
        <taxon>Parasitiformes</taxon>
        <taxon>Ixodida</taxon>
        <taxon>Ixodoidea</taxon>
        <taxon>Ixodidae</taxon>
        <taxon>Hyalomminae</taxon>
        <taxon>Hyalomma</taxon>
    </lineage>
</organism>
<accession>A0ACB7TBH2</accession>
<proteinExistence type="predicted"/>
<protein>
    <submittedName>
        <fullName evidence="1">Uncharacterized protein</fullName>
    </submittedName>
</protein>
<dbReference type="EMBL" id="CM023481">
    <property type="protein sequence ID" value="KAH6944175.1"/>
    <property type="molecule type" value="Genomic_DNA"/>
</dbReference>
<evidence type="ECO:0000313" key="1">
    <source>
        <dbReference type="EMBL" id="KAH6944175.1"/>
    </source>
</evidence>